<keyword evidence="3" id="KW-1185">Reference proteome</keyword>
<feature type="compositionally biased region" description="Gly residues" evidence="1">
    <location>
        <begin position="180"/>
        <end position="190"/>
    </location>
</feature>
<sequence>MAQETIPCALAPVTEIEPRAAVLRSASAPLAPYTHSRRFNYSGSVENFTVPPGVTTVNARCWGGGGSGTSTGGGGGFATGDIAVVPGETLRVVVDLGGGPSGGGGMSGLFSQRLGQTLLIAGGGGGGTSNAEARGGAGGGTSGSDARTYSSGGWTGTPSRGASGSTGGAGGAISTNTSYGGRGGNTGQNGGANVNGSAGGLVPIAGMGGGGGASYGGTTGGGAGHAGGGGGLFIGGSGGTFASGGGGGSSFVNGPGITGGRTEAGSGARAGGKDDPLYESPVGDADNRGQVVLQWTEFTVVPGGPPDVELRKGGRVGYPGVRVDAVTAFEPVSVTVTLPADRGLLFGTQTLADYQLTVQNSAGEATQYRGTLSEDGMSLVFSDVDLQLPGTTVMWVAVSAGHDAPLGSTSLAFNVGGKTSPSTTIVVTPGFTVSPGGTPVTAERGGAPVYPGVEVRNSGSQAIPLQSVTAVLPPDAAMRFGVPGNLDHQLTVWDAAGNFTVYRGSISADGQSLAFSDVELGIPEDGSKSVMWVCVSASDDTPPGTTSVQFTVGDRISASTAIEVV</sequence>
<feature type="region of interest" description="Disordered" evidence="1">
    <location>
        <begin position="252"/>
        <end position="282"/>
    </location>
</feature>
<proteinExistence type="predicted"/>
<comment type="caution">
    <text evidence="2">The sequence shown here is derived from an EMBL/GenBank/DDBJ whole genome shotgun (WGS) entry which is preliminary data.</text>
</comment>
<dbReference type="AlphaFoldDB" id="A0A918YQ08"/>
<evidence type="ECO:0000313" key="2">
    <source>
        <dbReference type="EMBL" id="GHE09487.1"/>
    </source>
</evidence>
<dbReference type="RefSeq" id="WP_189957029.1">
    <property type="nucleotide sequence ID" value="NZ_BMVG01000020.1"/>
</dbReference>
<name>A0A918YQ08_9ACTN</name>
<accession>A0A918YQ08</accession>
<evidence type="ECO:0000256" key="1">
    <source>
        <dbReference type="SAM" id="MobiDB-lite"/>
    </source>
</evidence>
<dbReference type="Proteomes" id="UP000655443">
    <property type="component" value="Unassembled WGS sequence"/>
</dbReference>
<reference evidence="2" key="1">
    <citation type="journal article" date="2014" name="Int. J. Syst. Evol. Microbiol.">
        <title>Complete genome sequence of Corynebacterium casei LMG S-19264T (=DSM 44701T), isolated from a smear-ripened cheese.</title>
        <authorList>
            <consortium name="US DOE Joint Genome Institute (JGI-PGF)"/>
            <person name="Walter F."/>
            <person name="Albersmeier A."/>
            <person name="Kalinowski J."/>
            <person name="Ruckert C."/>
        </authorList>
    </citation>
    <scope>NUCLEOTIDE SEQUENCE</scope>
    <source>
        <strain evidence="2">JCM 4714</strain>
    </source>
</reference>
<dbReference type="EMBL" id="BMVG01000020">
    <property type="protein sequence ID" value="GHE09487.1"/>
    <property type="molecule type" value="Genomic_DNA"/>
</dbReference>
<evidence type="ECO:0000313" key="3">
    <source>
        <dbReference type="Proteomes" id="UP000655443"/>
    </source>
</evidence>
<gene>
    <name evidence="2" type="ORF">GCM10010339_61900</name>
</gene>
<organism evidence="2 3">
    <name type="scientific">Streptomyces alanosinicus</name>
    <dbReference type="NCBI Taxonomy" id="68171"/>
    <lineage>
        <taxon>Bacteria</taxon>
        <taxon>Bacillati</taxon>
        <taxon>Actinomycetota</taxon>
        <taxon>Actinomycetes</taxon>
        <taxon>Kitasatosporales</taxon>
        <taxon>Streptomycetaceae</taxon>
        <taxon>Streptomyces</taxon>
    </lineage>
</organism>
<reference evidence="2" key="2">
    <citation type="submission" date="2020-09" db="EMBL/GenBank/DDBJ databases">
        <authorList>
            <person name="Sun Q."/>
            <person name="Ohkuma M."/>
        </authorList>
    </citation>
    <scope>NUCLEOTIDE SEQUENCE</scope>
    <source>
        <strain evidence="2">JCM 4714</strain>
    </source>
</reference>
<protein>
    <submittedName>
        <fullName evidence="2">Uncharacterized protein</fullName>
    </submittedName>
</protein>
<feature type="region of interest" description="Disordered" evidence="1">
    <location>
        <begin position="125"/>
        <end position="191"/>
    </location>
</feature>